<evidence type="ECO:0000313" key="6">
    <source>
        <dbReference type="EMBL" id="OEH75040.1"/>
    </source>
</evidence>
<evidence type="ECO:0000256" key="5">
    <source>
        <dbReference type="SAM" id="Phobius"/>
    </source>
</evidence>
<feature type="transmembrane region" description="Helical" evidence="5">
    <location>
        <begin position="558"/>
        <end position="580"/>
    </location>
</feature>
<feature type="transmembrane region" description="Helical" evidence="5">
    <location>
        <begin position="479"/>
        <end position="502"/>
    </location>
</feature>
<dbReference type="PANTHER" id="PTHR24161:SF17">
    <property type="entry name" value="PALMITOYLTRANSFERASE"/>
    <property type="match status" value="1"/>
</dbReference>
<dbReference type="PANTHER" id="PTHR24161">
    <property type="entry name" value="ANK_REP_REGION DOMAIN-CONTAINING PROTEIN-RELATED"/>
    <property type="match status" value="1"/>
</dbReference>
<dbReference type="GO" id="GO:0000139">
    <property type="term" value="C:Golgi membrane"/>
    <property type="evidence" value="ECO:0007669"/>
    <property type="project" value="TreeGrafter"/>
</dbReference>
<organism evidence="6 7">
    <name type="scientific">Cyclospora cayetanensis</name>
    <dbReference type="NCBI Taxonomy" id="88456"/>
    <lineage>
        <taxon>Eukaryota</taxon>
        <taxon>Sar</taxon>
        <taxon>Alveolata</taxon>
        <taxon>Apicomplexa</taxon>
        <taxon>Conoidasida</taxon>
        <taxon>Coccidia</taxon>
        <taxon>Eucoccidiorida</taxon>
        <taxon>Eimeriorina</taxon>
        <taxon>Eimeriidae</taxon>
        <taxon>Cyclospora</taxon>
    </lineage>
</organism>
<evidence type="ECO:0000256" key="4">
    <source>
        <dbReference type="SAM" id="MobiDB-lite"/>
    </source>
</evidence>
<evidence type="ECO:0000256" key="3">
    <source>
        <dbReference type="PROSITE-ProRule" id="PRU00023"/>
    </source>
</evidence>
<sequence>MATAAVDQGSPEEPLQEAIHVGARQRSVPTPRDRGERQISATEGRVHHRALADAVLRGIPGSGAATPFVSSVDANLVSSTLRTRAAEICCQPGICEQLFLMLRSSQGQLAALCLQQLPPPSFIGLRDSTGHTLLHWAALCNEHTVMLLLLNAGADVNARATETKQTPLMWAVTKDHAAAGRLLLSHGAALFDYQLQKSNSSGDFEGQMGGYANGLQPQVIGDYSPERLGQSPLLQDSKGGTCCTLAAQHNAPKCILLLAKLLGPAAFAVPDASGSTPAHWAAFKGHTLVLRLLLYLEADVTTVDLFGCLPIHRAAEGGHLEAFRTLVEEGGQDPNERTTKTRLTPLDIMNAAGCVNPDIVAYLKKSQENPRPRDEKCHRALTEDEMRALPSCAIFLIMFRFSFNAFPQPPPSCRPSLFFRLFTDCSGSWHLKLAPFLALSGLALLLVVYARSFDPLYLPATPASVAAVGHAAGAWAGGWFVWLCVLGKIGVYTGLLLALVLICSNPGIIPKRPKGDSSVEEIMEVLHFYLCCCCYFLHVKSEGLLQGSLELFSHDPFLAAAMYALPFVMFRSCAFLWIHLRNVANHLTMNELINKGRYRYLWRKVGVMTRHGMRWKKTFNPLSKGVWQNCWDFWMGRSSLYSHELPFVRLHHAPVPVSGGNRGIFVQALRVVDSFFCSCCRRAPPVVAAADETSIELAGMRTEVRKQA</sequence>
<feature type="repeat" description="ANK" evidence="3">
    <location>
        <begin position="273"/>
        <end position="305"/>
    </location>
</feature>
<dbReference type="InParanoid" id="A0A1D3CV21"/>
<feature type="region of interest" description="Disordered" evidence="4">
    <location>
        <begin position="1"/>
        <end position="37"/>
    </location>
</feature>
<dbReference type="Pfam" id="PF12796">
    <property type="entry name" value="Ank_2"/>
    <property type="match status" value="1"/>
</dbReference>
<dbReference type="PROSITE" id="PS50088">
    <property type="entry name" value="ANK_REPEAT"/>
    <property type="match status" value="2"/>
</dbReference>
<protein>
    <submittedName>
        <fullName evidence="6">Ankyrin repeat related protein</fullName>
    </submittedName>
</protein>
<keyword evidence="5" id="KW-1133">Transmembrane helix</keyword>
<name>A0A1D3CV21_9EIME</name>
<dbReference type="Pfam" id="PF13637">
    <property type="entry name" value="Ank_4"/>
    <property type="match status" value="1"/>
</dbReference>
<dbReference type="InterPro" id="IPR036770">
    <property type="entry name" value="Ankyrin_rpt-contain_sf"/>
</dbReference>
<dbReference type="SUPFAM" id="SSF48403">
    <property type="entry name" value="Ankyrin repeat"/>
    <property type="match status" value="1"/>
</dbReference>
<feature type="transmembrane region" description="Helical" evidence="5">
    <location>
        <begin position="522"/>
        <end position="538"/>
    </location>
</feature>
<feature type="transmembrane region" description="Helical" evidence="5">
    <location>
        <begin position="427"/>
        <end position="449"/>
    </location>
</feature>
<reference evidence="6 7" key="1">
    <citation type="journal article" date="2016" name="BMC Genomics">
        <title>Comparative genomics reveals Cyclospora cayetanensis possesses coccidia-like metabolism and invasion components but unique surface antigens.</title>
        <authorList>
            <person name="Liu S."/>
            <person name="Wang L."/>
            <person name="Zheng H."/>
            <person name="Xu Z."/>
            <person name="Roellig D.M."/>
            <person name="Li N."/>
            <person name="Frace M.A."/>
            <person name="Tang K."/>
            <person name="Arrowood M.J."/>
            <person name="Moss D.M."/>
            <person name="Zhang L."/>
            <person name="Feng Y."/>
            <person name="Xiao L."/>
        </authorList>
    </citation>
    <scope>NUCLEOTIDE SEQUENCE [LARGE SCALE GENOMIC DNA]</scope>
    <source>
        <strain evidence="6 7">CHN_HEN01</strain>
    </source>
</reference>
<keyword evidence="5" id="KW-0812">Transmembrane</keyword>
<accession>A0A1D3CV21</accession>
<dbReference type="InterPro" id="IPR002110">
    <property type="entry name" value="Ankyrin_rpt"/>
</dbReference>
<dbReference type="EMBL" id="JROU02001840">
    <property type="protein sequence ID" value="OEH75040.1"/>
    <property type="molecule type" value="Genomic_DNA"/>
</dbReference>
<comment type="caution">
    <text evidence="6">The sequence shown here is derived from an EMBL/GenBank/DDBJ whole genome shotgun (WGS) entry which is preliminary data.</text>
</comment>
<evidence type="ECO:0000256" key="1">
    <source>
        <dbReference type="ARBA" id="ARBA00022737"/>
    </source>
</evidence>
<dbReference type="GO" id="GO:0016409">
    <property type="term" value="F:palmitoyltransferase activity"/>
    <property type="evidence" value="ECO:0007669"/>
    <property type="project" value="TreeGrafter"/>
</dbReference>
<dbReference type="VEuPathDB" id="ToxoDB:cyc_00757"/>
<keyword evidence="5" id="KW-0472">Membrane</keyword>
<keyword evidence="1" id="KW-0677">Repeat</keyword>
<dbReference type="SMART" id="SM00248">
    <property type="entry name" value="ANK"/>
    <property type="match status" value="5"/>
</dbReference>
<gene>
    <name evidence="6" type="ORF">cyc_00757</name>
</gene>
<dbReference type="AlphaFoldDB" id="A0A1D3CV21"/>
<keyword evidence="2 3" id="KW-0040">ANK repeat</keyword>
<dbReference type="Gene3D" id="1.25.40.20">
    <property type="entry name" value="Ankyrin repeat-containing domain"/>
    <property type="match status" value="2"/>
</dbReference>
<evidence type="ECO:0000256" key="2">
    <source>
        <dbReference type="ARBA" id="ARBA00023043"/>
    </source>
</evidence>
<proteinExistence type="predicted"/>
<feature type="repeat" description="ANK" evidence="3">
    <location>
        <begin position="129"/>
        <end position="161"/>
    </location>
</feature>
<evidence type="ECO:0000313" key="7">
    <source>
        <dbReference type="Proteomes" id="UP000095192"/>
    </source>
</evidence>
<dbReference type="Proteomes" id="UP000095192">
    <property type="component" value="Unassembled WGS sequence"/>
</dbReference>
<keyword evidence="7" id="KW-1185">Reference proteome</keyword>
<feature type="transmembrane region" description="Helical" evidence="5">
    <location>
        <begin position="456"/>
        <end position="473"/>
    </location>
</feature>
<dbReference type="PROSITE" id="PS50297">
    <property type="entry name" value="ANK_REP_REGION"/>
    <property type="match status" value="2"/>
</dbReference>